<keyword evidence="5 7" id="KW-1133">Transmembrane helix</keyword>
<keyword evidence="3" id="KW-0997">Cell inner membrane</keyword>
<dbReference type="InterPro" id="IPR004681">
    <property type="entry name" value="TRAP_DctM"/>
</dbReference>
<feature type="transmembrane region" description="Helical" evidence="7">
    <location>
        <begin position="99"/>
        <end position="129"/>
    </location>
</feature>
<gene>
    <name evidence="9" type="ORF">ENQ77_01515</name>
</gene>
<dbReference type="PANTHER" id="PTHR33362:SF5">
    <property type="entry name" value="C4-DICARBOXYLATE TRAP TRANSPORTER LARGE PERMEASE PROTEIN DCTM"/>
    <property type="match status" value="1"/>
</dbReference>
<evidence type="ECO:0000256" key="2">
    <source>
        <dbReference type="ARBA" id="ARBA00022475"/>
    </source>
</evidence>
<feature type="transmembrane region" description="Helical" evidence="7">
    <location>
        <begin position="141"/>
        <end position="168"/>
    </location>
</feature>
<feature type="transmembrane region" description="Helical" evidence="7">
    <location>
        <begin position="224"/>
        <end position="242"/>
    </location>
</feature>
<feature type="transmembrane region" description="Helical" evidence="7">
    <location>
        <begin position="311"/>
        <end position="333"/>
    </location>
</feature>
<feature type="transmembrane region" description="Helical" evidence="7">
    <location>
        <begin position="371"/>
        <end position="392"/>
    </location>
</feature>
<evidence type="ECO:0000256" key="6">
    <source>
        <dbReference type="ARBA" id="ARBA00023136"/>
    </source>
</evidence>
<keyword evidence="2" id="KW-1003">Cell membrane</keyword>
<evidence type="ECO:0000313" key="9">
    <source>
        <dbReference type="EMBL" id="HEN27348.1"/>
    </source>
</evidence>
<accession>A0A7C2K0T8</accession>
<feature type="transmembrane region" description="Helical" evidence="7">
    <location>
        <begin position="6"/>
        <end position="39"/>
    </location>
</feature>
<keyword evidence="4 7" id="KW-0812">Transmembrane</keyword>
<evidence type="ECO:0000256" key="7">
    <source>
        <dbReference type="SAM" id="Phobius"/>
    </source>
</evidence>
<protein>
    <submittedName>
        <fullName evidence="9">TRAP transporter large permease subunit</fullName>
    </submittedName>
</protein>
<evidence type="ECO:0000256" key="3">
    <source>
        <dbReference type="ARBA" id="ARBA00022519"/>
    </source>
</evidence>
<dbReference type="PANTHER" id="PTHR33362">
    <property type="entry name" value="SIALIC ACID TRAP TRANSPORTER PERMEASE PROTEIN SIAT-RELATED"/>
    <property type="match status" value="1"/>
</dbReference>
<evidence type="ECO:0000256" key="4">
    <source>
        <dbReference type="ARBA" id="ARBA00022692"/>
    </source>
</evidence>
<feature type="transmembrane region" description="Helical" evidence="7">
    <location>
        <begin position="340"/>
        <end position="359"/>
    </location>
</feature>
<comment type="subcellular location">
    <subcellularLocation>
        <location evidence="1">Cell inner membrane</location>
        <topology evidence="1">Multi-pass membrane protein</topology>
    </subcellularLocation>
</comment>
<keyword evidence="6 7" id="KW-0472">Membrane</keyword>
<dbReference type="EMBL" id="DSOL01000039">
    <property type="protein sequence ID" value="HEN27348.1"/>
    <property type="molecule type" value="Genomic_DNA"/>
</dbReference>
<dbReference type="InterPro" id="IPR010656">
    <property type="entry name" value="DctM"/>
</dbReference>
<feature type="transmembrane region" description="Helical" evidence="7">
    <location>
        <begin position="60"/>
        <end position="79"/>
    </location>
</feature>
<evidence type="ECO:0000256" key="5">
    <source>
        <dbReference type="ARBA" id="ARBA00022989"/>
    </source>
</evidence>
<comment type="caution">
    <text evidence="9">The sequence shown here is derived from an EMBL/GenBank/DDBJ whole genome shotgun (WGS) entry which is preliminary data.</text>
</comment>
<dbReference type="AlphaFoldDB" id="A0A7C2K0T8"/>
<feature type="transmembrane region" description="Helical" evidence="7">
    <location>
        <begin position="404"/>
        <end position="427"/>
    </location>
</feature>
<sequence length="432" mass="46351">MIPEVIGAFGFLLLFLLLAAGVPIGVSMGISGFLGLLFLLPPKAVIAKMAIVPFELVSSYTFATLPLFFLMGQVIFATGQGGNFYEVSRKWFGRIKGGLAMATIAACAGFGAVTASSIACAVTIGQIAYSEMKKNNYDEKLIFGSIAAGGTLGSLIPPSGFLLIYGIITENSISKLFMGGILPGIICAFSYIFVIAIVSILNPKIAPPASRFKIWEKITSLKKVWELILLIIFCIGGLVVGIFTATEAGAVGALGAFLSAIMRKKLTLEIAKKALIDTMKSSGMIFSILIGAMIFNYFCAASNLPEHLANWIMGLELSPLGIIGIIIVVYLILGALMDEASIQLITLPIIYPVIIKLGFDPIWFGVMQARLLQIGMIIPPIAIIDFILAGMFKVPLTIIYKGVIPFLMIDMVTLTLFTVFPQIILWLPSIAK</sequence>
<reference evidence="9" key="1">
    <citation type="journal article" date="2020" name="mSystems">
        <title>Genome- and Community-Level Interaction Insights into Carbon Utilization and Element Cycling Functions of Hydrothermarchaeota in Hydrothermal Sediment.</title>
        <authorList>
            <person name="Zhou Z."/>
            <person name="Liu Y."/>
            <person name="Xu W."/>
            <person name="Pan J."/>
            <person name="Luo Z.H."/>
            <person name="Li M."/>
        </authorList>
    </citation>
    <scope>NUCLEOTIDE SEQUENCE [LARGE SCALE GENOMIC DNA]</scope>
    <source>
        <strain evidence="9">SpSt-34</strain>
    </source>
</reference>
<proteinExistence type="predicted"/>
<dbReference type="Pfam" id="PF06808">
    <property type="entry name" value="DctM"/>
    <property type="match status" value="1"/>
</dbReference>
<feature type="transmembrane region" description="Helical" evidence="7">
    <location>
        <begin position="180"/>
        <end position="203"/>
    </location>
</feature>
<feature type="transmembrane region" description="Helical" evidence="7">
    <location>
        <begin position="284"/>
        <end position="305"/>
    </location>
</feature>
<evidence type="ECO:0000259" key="8">
    <source>
        <dbReference type="Pfam" id="PF06808"/>
    </source>
</evidence>
<evidence type="ECO:0000256" key="1">
    <source>
        <dbReference type="ARBA" id="ARBA00004429"/>
    </source>
</evidence>
<name>A0A7C2K0T8_UNCW3</name>
<dbReference type="PIRSF" id="PIRSF006066">
    <property type="entry name" value="HI0050"/>
    <property type="match status" value="1"/>
</dbReference>
<dbReference type="NCBIfam" id="TIGR00786">
    <property type="entry name" value="dctM"/>
    <property type="match status" value="1"/>
</dbReference>
<dbReference type="GO" id="GO:0022857">
    <property type="term" value="F:transmembrane transporter activity"/>
    <property type="evidence" value="ECO:0007669"/>
    <property type="project" value="TreeGrafter"/>
</dbReference>
<organism evidence="9">
    <name type="scientific">candidate division WOR-3 bacterium</name>
    <dbReference type="NCBI Taxonomy" id="2052148"/>
    <lineage>
        <taxon>Bacteria</taxon>
        <taxon>Bacteria division WOR-3</taxon>
    </lineage>
</organism>
<dbReference type="GO" id="GO:0005886">
    <property type="term" value="C:plasma membrane"/>
    <property type="evidence" value="ECO:0007669"/>
    <property type="project" value="UniProtKB-SubCell"/>
</dbReference>
<feature type="domain" description="TRAP C4-dicarboxylate transport system permease DctM subunit" evidence="8">
    <location>
        <begin position="11"/>
        <end position="423"/>
    </location>
</feature>